<evidence type="ECO:0000256" key="3">
    <source>
        <dbReference type="ARBA" id="ARBA00010173"/>
    </source>
</evidence>
<protein>
    <recommendedName>
        <fullName evidence="5">2-(3-amino-3-carboxypropyl)histidine synthase subunit 1</fullName>
        <ecNumber evidence="4">2.5.1.108</ecNumber>
    </recommendedName>
    <alternativeName>
        <fullName evidence="12">Diphthamide biosynthesis protein 1</fullName>
    </alternativeName>
    <alternativeName>
        <fullName evidence="13">Diphtheria toxin resistance protein 1</fullName>
    </alternativeName>
    <alternativeName>
        <fullName evidence="11">S-adenosyl-L-methionine:L-histidine 3-amino-3-carboxypropyltransferase 1</fullName>
    </alternativeName>
</protein>
<dbReference type="GO" id="GO:0046872">
    <property type="term" value="F:metal ion binding"/>
    <property type="evidence" value="ECO:0007669"/>
    <property type="project" value="UniProtKB-KW"/>
</dbReference>
<dbReference type="NCBIfam" id="TIGR00322">
    <property type="entry name" value="diphth2_R"/>
    <property type="match status" value="2"/>
</dbReference>
<dbReference type="Gene3D" id="3.40.50.11860">
    <property type="entry name" value="Diphthamide synthesis DPH1/DPH2 domain 3"/>
    <property type="match status" value="1"/>
</dbReference>
<evidence type="ECO:0000256" key="9">
    <source>
        <dbReference type="ARBA" id="ARBA00023004"/>
    </source>
</evidence>
<organism evidence="15 16">
    <name type="scientific">Hevea brasiliensis</name>
    <name type="common">Para rubber tree</name>
    <name type="synonym">Siphonia brasiliensis</name>
    <dbReference type="NCBI Taxonomy" id="3981"/>
    <lineage>
        <taxon>Eukaryota</taxon>
        <taxon>Viridiplantae</taxon>
        <taxon>Streptophyta</taxon>
        <taxon>Embryophyta</taxon>
        <taxon>Tracheophyta</taxon>
        <taxon>Spermatophyta</taxon>
        <taxon>Magnoliopsida</taxon>
        <taxon>eudicotyledons</taxon>
        <taxon>Gunneridae</taxon>
        <taxon>Pentapetalae</taxon>
        <taxon>rosids</taxon>
        <taxon>fabids</taxon>
        <taxon>Malpighiales</taxon>
        <taxon>Euphorbiaceae</taxon>
        <taxon>Crotonoideae</taxon>
        <taxon>Micrandreae</taxon>
        <taxon>Hevea</taxon>
    </lineage>
</organism>
<evidence type="ECO:0000313" key="15">
    <source>
        <dbReference type="EMBL" id="KAF2309384.1"/>
    </source>
</evidence>
<evidence type="ECO:0000256" key="5">
    <source>
        <dbReference type="ARBA" id="ARBA00021915"/>
    </source>
</evidence>
<dbReference type="EC" id="2.5.1.108" evidence="4"/>
<evidence type="ECO:0000256" key="6">
    <source>
        <dbReference type="ARBA" id="ARBA00022679"/>
    </source>
</evidence>
<comment type="similarity">
    <text evidence="3">Belongs to the DPH1/DPH2 family. DPH1 subfamily.</text>
</comment>
<dbReference type="GO" id="GO:0051536">
    <property type="term" value="F:iron-sulfur cluster binding"/>
    <property type="evidence" value="ECO:0007669"/>
    <property type="project" value="UniProtKB-KW"/>
</dbReference>
<dbReference type="InterPro" id="IPR042265">
    <property type="entry name" value="DPH1/DPH2_3"/>
</dbReference>
<dbReference type="GO" id="GO:0017183">
    <property type="term" value="P:protein histidyl modification to diphthamide"/>
    <property type="evidence" value="ECO:0007669"/>
    <property type="project" value="UniProtKB-UniPathway"/>
</dbReference>
<gene>
    <name evidence="15" type="ORF">GH714_001854</name>
</gene>
<comment type="pathway">
    <text evidence="2">Protein modification; peptidyl-diphthamide biosynthesis.</text>
</comment>
<keyword evidence="6" id="KW-0808">Transferase</keyword>
<dbReference type="UniPathway" id="UPA00559"/>
<evidence type="ECO:0000256" key="1">
    <source>
        <dbReference type="ARBA" id="ARBA00001966"/>
    </source>
</evidence>
<name>A0A6A6M7Y7_HEVBR</name>
<keyword evidence="7" id="KW-0949">S-adenosyl-L-methionine</keyword>
<sequence>MKETRKRAIERAREAKSWGIVLGTLGRQGNPRILDRLEKKMREKHFSYTVVLMSEISPTRIALFEQSVDAWIQIACPRLSIDWGEAFEKPLLTPFEAEIAVGDLPAAKDVKGVGDSLAGDYPMDYYAQDGGEWNSSYLKKATRPIRRNVVSSTSDVLIVFNSIRRIYYQCILHSKSGRNNVGRYGQEDRAIRSLPGALRASSVHSEPIQVENSAVESLGSKILLIVFLLYTLHLIASRNLNRIQQNKMILGASVHQELEQQMPSSDIPSKIPCQVIKIDLQDMQQQTPCQQLIAKDLHGNEWHFQHVNQISLFVNCYFALKAWNAQNGGALAILVLDDKNEQMITMDTPEEENADADYLPRCIRALYTMLSLLVAPPGFRNETMQMKPKPVPKRFVKNQIPETILNDSSLNAGISLLPSNYNLEVHKCVWRIRSTRAKRLALQLPEGLLLYSLILSDIFTAFAGVTHYFVLGDVTYGACCVDDLSALALGADLLIHYGHSCLVPIDATKVPCLYVFVDIKIDVERLISTIKLNLNDKKSIVLAGTIQFASAIREAKPELEKLGLSVLIP</sequence>
<dbReference type="GO" id="GO:0090560">
    <property type="term" value="F:2-(3-amino-3-carboxypropyl)histidine synthase activity"/>
    <property type="evidence" value="ECO:0007669"/>
    <property type="project" value="UniProtKB-EC"/>
</dbReference>
<dbReference type="FunFam" id="3.40.50.11840:FF:000001">
    <property type="entry name" value="2-(3-amino-3-carboxypropyl)histidine synthase subunit 1"/>
    <property type="match status" value="1"/>
</dbReference>
<dbReference type="InterPro" id="IPR016435">
    <property type="entry name" value="DPH1/DPH2"/>
</dbReference>
<keyword evidence="8" id="KW-0479">Metal-binding</keyword>
<dbReference type="AlphaFoldDB" id="A0A6A6M7Y7"/>
<comment type="catalytic activity">
    <reaction evidence="14">
        <text>L-histidyl-[translation elongation factor 2] + S-adenosyl-L-methionine = 2-[(3S)-amino-3-carboxypropyl]-L-histidyl-[translation elongation factor 2] + S-methyl-5'-thioadenosine + H(+)</text>
        <dbReference type="Rhea" id="RHEA:36783"/>
        <dbReference type="Rhea" id="RHEA-COMP:9748"/>
        <dbReference type="Rhea" id="RHEA-COMP:9749"/>
        <dbReference type="ChEBI" id="CHEBI:15378"/>
        <dbReference type="ChEBI" id="CHEBI:17509"/>
        <dbReference type="ChEBI" id="CHEBI:29979"/>
        <dbReference type="ChEBI" id="CHEBI:59789"/>
        <dbReference type="ChEBI" id="CHEBI:73995"/>
        <dbReference type="EC" id="2.5.1.108"/>
    </reaction>
</comment>
<keyword evidence="16" id="KW-1185">Reference proteome</keyword>
<reference evidence="15 16" key="1">
    <citation type="journal article" date="2020" name="Mol. Plant">
        <title>The Chromosome-Based Rubber Tree Genome Provides New Insights into Spurge Genome Evolution and Rubber Biosynthesis.</title>
        <authorList>
            <person name="Liu J."/>
            <person name="Shi C."/>
            <person name="Shi C.C."/>
            <person name="Li W."/>
            <person name="Zhang Q.J."/>
            <person name="Zhang Y."/>
            <person name="Li K."/>
            <person name="Lu H.F."/>
            <person name="Shi C."/>
            <person name="Zhu S.T."/>
            <person name="Xiao Z.Y."/>
            <person name="Nan H."/>
            <person name="Yue Y."/>
            <person name="Zhu X.G."/>
            <person name="Wu Y."/>
            <person name="Hong X.N."/>
            <person name="Fan G.Y."/>
            <person name="Tong Y."/>
            <person name="Zhang D."/>
            <person name="Mao C.L."/>
            <person name="Liu Y.L."/>
            <person name="Hao S.J."/>
            <person name="Liu W.Q."/>
            <person name="Lv M.Q."/>
            <person name="Zhang H.B."/>
            <person name="Liu Y."/>
            <person name="Hu-Tang G.R."/>
            <person name="Wang J.P."/>
            <person name="Wang J.H."/>
            <person name="Sun Y.H."/>
            <person name="Ni S.B."/>
            <person name="Chen W.B."/>
            <person name="Zhang X.C."/>
            <person name="Jiao Y.N."/>
            <person name="Eichler E.E."/>
            <person name="Li G.H."/>
            <person name="Liu X."/>
            <person name="Gao L.Z."/>
        </authorList>
    </citation>
    <scope>NUCLEOTIDE SEQUENCE [LARGE SCALE GENOMIC DNA]</scope>
    <source>
        <strain evidence="16">cv. GT1</strain>
        <tissue evidence="15">Leaf</tissue>
    </source>
</reference>
<dbReference type="PANTHER" id="PTHR10762:SF1">
    <property type="entry name" value="2-(3-AMINO-3-CARBOXYPROPYL)HISTIDINE SYNTHASE SUBUNIT 1"/>
    <property type="match status" value="1"/>
</dbReference>
<comment type="cofactor">
    <cofactor evidence="1">
        <name>[4Fe-4S] cluster</name>
        <dbReference type="ChEBI" id="CHEBI:49883"/>
    </cofactor>
</comment>
<dbReference type="Proteomes" id="UP000467840">
    <property type="component" value="Chromosome 14"/>
</dbReference>
<comment type="caution">
    <text evidence="15">The sequence shown here is derived from an EMBL/GenBank/DDBJ whole genome shotgun (WGS) entry which is preliminary data.</text>
</comment>
<dbReference type="Gene3D" id="3.50.30.30">
    <property type="match status" value="1"/>
</dbReference>
<evidence type="ECO:0000256" key="13">
    <source>
        <dbReference type="ARBA" id="ARBA00032789"/>
    </source>
</evidence>
<proteinExistence type="inferred from homology"/>
<evidence type="ECO:0000256" key="7">
    <source>
        <dbReference type="ARBA" id="ARBA00022691"/>
    </source>
</evidence>
<dbReference type="Gene3D" id="3.40.50.11840">
    <property type="entry name" value="Diphthamide synthesis DPH1/DPH2 domain 1"/>
    <property type="match status" value="1"/>
</dbReference>
<dbReference type="FunFam" id="3.40.50.11860:FF:000002">
    <property type="entry name" value="2-(3-amino-3-carboxypropyl)histidine synthase subunit 1"/>
    <property type="match status" value="1"/>
</dbReference>
<keyword evidence="10" id="KW-0411">Iron-sulfur</keyword>
<evidence type="ECO:0000256" key="10">
    <source>
        <dbReference type="ARBA" id="ARBA00023014"/>
    </source>
</evidence>
<evidence type="ECO:0000256" key="8">
    <source>
        <dbReference type="ARBA" id="ARBA00022723"/>
    </source>
</evidence>
<dbReference type="PANTHER" id="PTHR10762">
    <property type="entry name" value="DIPHTHAMIDE BIOSYNTHESIS PROTEIN"/>
    <property type="match status" value="1"/>
</dbReference>
<keyword evidence="9" id="KW-0408">Iron</keyword>
<evidence type="ECO:0000256" key="2">
    <source>
        <dbReference type="ARBA" id="ARBA00005156"/>
    </source>
</evidence>
<evidence type="ECO:0000256" key="14">
    <source>
        <dbReference type="ARBA" id="ARBA00048403"/>
    </source>
</evidence>
<evidence type="ECO:0000256" key="4">
    <source>
        <dbReference type="ARBA" id="ARBA00012221"/>
    </source>
</evidence>
<dbReference type="EMBL" id="JAAGAX010000006">
    <property type="protein sequence ID" value="KAF2309384.1"/>
    <property type="molecule type" value="Genomic_DNA"/>
</dbReference>
<dbReference type="Pfam" id="PF01866">
    <property type="entry name" value="Diphthamide_syn"/>
    <property type="match status" value="2"/>
</dbReference>
<accession>A0A6A6M7Y7</accession>
<evidence type="ECO:0000256" key="12">
    <source>
        <dbReference type="ARBA" id="ARBA00032574"/>
    </source>
</evidence>
<dbReference type="InterPro" id="IPR042263">
    <property type="entry name" value="DPH1/DPH2_1"/>
</dbReference>
<dbReference type="SFLD" id="SFLDS00032">
    <property type="entry name" value="Radical_SAM_3-amino-3-carboxyp"/>
    <property type="match status" value="2"/>
</dbReference>
<evidence type="ECO:0000313" key="16">
    <source>
        <dbReference type="Proteomes" id="UP000467840"/>
    </source>
</evidence>
<evidence type="ECO:0000256" key="11">
    <source>
        <dbReference type="ARBA" id="ARBA00031690"/>
    </source>
</evidence>